<protein>
    <submittedName>
        <fullName evidence="4">Uncharacterized protein</fullName>
    </submittedName>
</protein>
<evidence type="ECO:0000313" key="5">
    <source>
        <dbReference type="Proteomes" id="UP000265618"/>
    </source>
</evidence>
<feature type="compositionally biased region" description="Low complexity" evidence="3">
    <location>
        <begin position="12"/>
        <end position="21"/>
    </location>
</feature>
<dbReference type="AlphaFoldDB" id="A0A9K3D3C0"/>
<keyword evidence="2" id="KW-0041">Annexin</keyword>
<evidence type="ECO:0000256" key="3">
    <source>
        <dbReference type="SAM" id="MobiDB-lite"/>
    </source>
</evidence>
<feature type="non-terminal residue" evidence="4">
    <location>
        <position position="98"/>
    </location>
</feature>
<dbReference type="SUPFAM" id="SSF47874">
    <property type="entry name" value="Annexin"/>
    <property type="match status" value="1"/>
</dbReference>
<dbReference type="InterPro" id="IPR018502">
    <property type="entry name" value="Annexin_repeat"/>
</dbReference>
<organism evidence="4 5">
    <name type="scientific">Kipferlia bialata</name>
    <dbReference type="NCBI Taxonomy" id="797122"/>
    <lineage>
        <taxon>Eukaryota</taxon>
        <taxon>Metamonada</taxon>
        <taxon>Carpediemonas-like organisms</taxon>
        <taxon>Kipferlia</taxon>
    </lineage>
</organism>
<feature type="region of interest" description="Disordered" evidence="3">
    <location>
        <begin position="1"/>
        <end position="21"/>
    </location>
</feature>
<accession>A0A9K3D3C0</accession>
<dbReference type="InterPro" id="IPR037104">
    <property type="entry name" value="Annexin_sf"/>
</dbReference>
<dbReference type="OrthoDB" id="37886at2759"/>
<reference evidence="4 5" key="1">
    <citation type="journal article" date="2018" name="PLoS ONE">
        <title>The draft genome of Kipferlia bialata reveals reductive genome evolution in fornicate parasites.</title>
        <authorList>
            <person name="Tanifuji G."/>
            <person name="Takabayashi S."/>
            <person name="Kume K."/>
            <person name="Takagi M."/>
            <person name="Nakayama T."/>
            <person name="Kamikawa R."/>
            <person name="Inagaki Y."/>
            <person name="Hashimoto T."/>
        </authorList>
    </citation>
    <scope>NUCLEOTIDE SEQUENCE [LARGE SCALE GENOMIC DNA]</scope>
    <source>
        <strain evidence="4">NY0173</strain>
    </source>
</reference>
<gene>
    <name evidence="4" type="ORF">KIPB_009230</name>
</gene>
<feature type="compositionally biased region" description="Basic residues" evidence="3">
    <location>
        <begin position="1"/>
        <end position="11"/>
    </location>
</feature>
<dbReference type="EMBL" id="BDIP01003074">
    <property type="protein sequence ID" value="GIQ87232.1"/>
    <property type="molecule type" value="Genomic_DNA"/>
</dbReference>
<name>A0A9K3D3C0_9EUKA</name>
<dbReference type="GO" id="GO:0005544">
    <property type="term" value="F:calcium-dependent phospholipid binding"/>
    <property type="evidence" value="ECO:0007669"/>
    <property type="project" value="InterPro"/>
</dbReference>
<dbReference type="GO" id="GO:0005509">
    <property type="term" value="F:calcium ion binding"/>
    <property type="evidence" value="ECO:0007669"/>
    <property type="project" value="InterPro"/>
</dbReference>
<evidence type="ECO:0000256" key="2">
    <source>
        <dbReference type="ARBA" id="ARBA00023216"/>
    </source>
</evidence>
<keyword evidence="5" id="KW-1185">Reference proteome</keyword>
<dbReference type="Pfam" id="PF00191">
    <property type="entry name" value="Annexin"/>
    <property type="match status" value="1"/>
</dbReference>
<keyword evidence="1" id="KW-0677">Repeat</keyword>
<dbReference type="Gene3D" id="1.10.220.10">
    <property type="entry name" value="Annexin"/>
    <property type="match status" value="1"/>
</dbReference>
<comment type="caution">
    <text evidence="4">The sequence shown here is derived from an EMBL/GenBank/DDBJ whole genome shotgun (WGS) entry which is preliminary data.</text>
</comment>
<proteinExistence type="predicted"/>
<evidence type="ECO:0000313" key="4">
    <source>
        <dbReference type="EMBL" id="GIQ87232.1"/>
    </source>
</evidence>
<evidence type="ECO:0000256" key="1">
    <source>
        <dbReference type="ARBA" id="ARBA00022737"/>
    </source>
</evidence>
<sequence length="98" mass="10591">MAPKSGRKPSKGKAAAAAPPAVSSGLIQTDVELVVDESPVESVAVQHKAIRAAYEARFARDLIDHIKGDTTGKYQDLLVACVEQRQKQDAKYIRKACK</sequence>
<dbReference type="Proteomes" id="UP000265618">
    <property type="component" value="Unassembled WGS sequence"/>
</dbReference>